<keyword evidence="3" id="KW-1185">Reference proteome</keyword>
<evidence type="ECO:0008006" key="4">
    <source>
        <dbReference type="Google" id="ProtNLM"/>
    </source>
</evidence>
<evidence type="ECO:0000313" key="3">
    <source>
        <dbReference type="Proteomes" id="UP001215097"/>
    </source>
</evidence>
<organism evidence="2 3">
    <name type="scientific">Microbacterium luteolum</name>
    <name type="common">Aureobacterium luteolum</name>
    <dbReference type="NCBI Taxonomy" id="69367"/>
    <lineage>
        <taxon>Bacteria</taxon>
        <taxon>Bacillati</taxon>
        <taxon>Actinomycetota</taxon>
        <taxon>Actinomycetes</taxon>
        <taxon>Micrococcales</taxon>
        <taxon>Microbacteriaceae</taxon>
        <taxon>Microbacterium</taxon>
    </lineage>
</organism>
<accession>A0ABY7XWL0</accession>
<proteinExistence type="predicted"/>
<feature type="region of interest" description="Disordered" evidence="1">
    <location>
        <begin position="41"/>
        <end position="61"/>
    </location>
</feature>
<reference evidence="2 3" key="1">
    <citation type="submission" date="2021-06" db="EMBL/GenBank/DDBJ databases">
        <title>Genome-based taxonomic framework of Microbacterium strains isolated from marine environment, the description of four new species and reclassification of four preexisting species.</title>
        <authorList>
            <person name="Lee S.D."/>
            <person name="Kim S.-M."/>
            <person name="Byeon Y.-S."/>
            <person name="Yang H.L."/>
            <person name="Kim I.S."/>
        </authorList>
    </citation>
    <scope>NUCLEOTIDE SEQUENCE [LARGE SCALE GENOMIC DNA]</scope>
    <source>
        <strain evidence="2 3">KACC 14465</strain>
    </source>
</reference>
<protein>
    <recommendedName>
        <fullName evidence="4">LppX_LprAFG lipoprotein</fullName>
    </recommendedName>
</protein>
<gene>
    <name evidence="2" type="ORF">KV395_18980</name>
</gene>
<name>A0ABY7XWL0_MICLT</name>
<evidence type="ECO:0000313" key="2">
    <source>
        <dbReference type="EMBL" id="WDM45203.1"/>
    </source>
</evidence>
<sequence length="247" mass="25270">MTVIGAYDRRGDAMRVNKFGVGVILAASVLLTGCAAGGSDKPADAKPSAGASQEAEAPASDCPELKEGATIDGATLGGCVSVAAEDTAGYAASMSIMDMTTTTRHSPADEAVELTTPMGSVIKIGDESWVKTATSEWQVADPNSTDPIIAGLSTGAASATAMDPTAMATALTGDYTVTGTGTRLGQKVFLLSGTIEQEGISMETVYEVTADYVPLAMTSTADMNGQPLESVFEVTEWDVKQDIVAPL</sequence>
<evidence type="ECO:0000256" key="1">
    <source>
        <dbReference type="SAM" id="MobiDB-lite"/>
    </source>
</evidence>
<dbReference type="EMBL" id="CP078075">
    <property type="protein sequence ID" value="WDM45203.1"/>
    <property type="molecule type" value="Genomic_DNA"/>
</dbReference>
<dbReference type="Proteomes" id="UP001215097">
    <property type="component" value="Chromosome"/>
</dbReference>